<dbReference type="SUPFAM" id="SSF89550">
    <property type="entry name" value="PHP domain-like"/>
    <property type="match status" value="1"/>
</dbReference>
<dbReference type="Pfam" id="PF02811">
    <property type="entry name" value="PHP"/>
    <property type="match status" value="1"/>
</dbReference>
<reference evidence="2" key="1">
    <citation type="journal article" date="2014" name="Front. Microbiol.">
        <title>High frequency of phylogenetically diverse reductive dehalogenase-homologous genes in deep subseafloor sedimentary metagenomes.</title>
        <authorList>
            <person name="Kawai M."/>
            <person name="Futagami T."/>
            <person name="Toyoda A."/>
            <person name="Takaki Y."/>
            <person name="Nishi S."/>
            <person name="Hori S."/>
            <person name="Arai W."/>
            <person name="Tsubouchi T."/>
            <person name="Morono Y."/>
            <person name="Uchiyama I."/>
            <person name="Ito T."/>
            <person name="Fujiyama A."/>
            <person name="Inagaki F."/>
            <person name="Takami H."/>
        </authorList>
    </citation>
    <scope>NUCLEOTIDE SEQUENCE</scope>
    <source>
        <strain evidence="2">Expedition CK06-06</strain>
    </source>
</reference>
<dbReference type="AlphaFoldDB" id="X1W225"/>
<name>X1W225_9ZZZZ</name>
<sequence length="170" mass="18892">LNDGLIATSSCLKGEIAAQLSNGDEKAAIATVESYLKIFGPDRFFIEIQEHENDDPNVRQALIDLAKKMGLGLVATNDVHFLQAEDYEAHNCLCCISTGKNADDPNRMIYPSDVYLKTPEQMHQLFADVPQACDNTVVIADRCNVELDLKRRHAPQFRPPDGSTPEEFLT</sequence>
<evidence type="ECO:0000259" key="1">
    <source>
        <dbReference type="Pfam" id="PF02811"/>
    </source>
</evidence>
<dbReference type="PANTHER" id="PTHR32294">
    <property type="entry name" value="DNA POLYMERASE III SUBUNIT ALPHA"/>
    <property type="match status" value="1"/>
</dbReference>
<feature type="domain" description="PHP" evidence="1">
    <location>
        <begin position="2"/>
        <end position="51"/>
    </location>
</feature>
<protein>
    <recommendedName>
        <fullName evidence="1">PHP domain-containing protein</fullName>
    </recommendedName>
</protein>
<dbReference type="InterPro" id="IPR004013">
    <property type="entry name" value="PHP_dom"/>
</dbReference>
<evidence type="ECO:0000313" key="2">
    <source>
        <dbReference type="EMBL" id="GAJ22965.1"/>
    </source>
</evidence>
<organism evidence="2">
    <name type="scientific">marine sediment metagenome</name>
    <dbReference type="NCBI Taxonomy" id="412755"/>
    <lineage>
        <taxon>unclassified sequences</taxon>
        <taxon>metagenomes</taxon>
        <taxon>ecological metagenomes</taxon>
    </lineage>
</organism>
<dbReference type="GO" id="GO:0008408">
    <property type="term" value="F:3'-5' exonuclease activity"/>
    <property type="evidence" value="ECO:0007669"/>
    <property type="project" value="InterPro"/>
</dbReference>
<dbReference type="EMBL" id="BARW01038472">
    <property type="protein sequence ID" value="GAJ22965.1"/>
    <property type="molecule type" value="Genomic_DNA"/>
</dbReference>
<dbReference type="InterPro" id="IPR016195">
    <property type="entry name" value="Pol/histidinol_Pase-like"/>
</dbReference>
<feature type="non-terminal residue" evidence="2">
    <location>
        <position position="170"/>
    </location>
</feature>
<gene>
    <name evidence="2" type="ORF">S12H4_59034</name>
</gene>
<feature type="non-terminal residue" evidence="2">
    <location>
        <position position="1"/>
    </location>
</feature>
<accession>X1W225</accession>
<dbReference type="PANTHER" id="PTHR32294:SF0">
    <property type="entry name" value="DNA POLYMERASE III SUBUNIT ALPHA"/>
    <property type="match status" value="1"/>
</dbReference>
<proteinExistence type="predicted"/>
<dbReference type="InterPro" id="IPR004805">
    <property type="entry name" value="DnaE2/DnaE/PolC"/>
</dbReference>
<dbReference type="Gene3D" id="3.20.20.140">
    <property type="entry name" value="Metal-dependent hydrolases"/>
    <property type="match status" value="1"/>
</dbReference>
<dbReference type="GO" id="GO:0006260">
    <property type="term" value="P:DNA replication"/>
    <property type="evidence" value="ECO:0007669"/>
    <property type="project" value="InterPro"/>
</dbReference>
<comment type="caution">
    <text evidence="2">The sequence shown here is derived from an EMBL/GenBank/DDBJ whole genome shotgun (WGS) entry which is preliminary data.</text>
</comment>